<feature type="transmembrane region" description="Helical" evidence="1">
    <location>
        <begin position="73"/>
        <end position="92"/>
    </location>
</feature>
<evidence type="ECO:0000313" key="2">
    <source>
        <dbReference type="EMBL" id="MTI98935.1"/>
    </source>
</evidence>
<comment type="caution">
    <text evidence="2">The sequence shown here is derived from an EMBL/GenBank/DDBJ whole genome shotgun (WGS) entry which is preliminary data.</text>
</comment>
<keyword evidence="1" id="KW-0472">Membrane</keyword>
<evidence type="ECO:0000256" key="1">
    <source>
        <dbReference type="SAM" id="Phobius"/>
    </source>
</evidence>
<dbReference type="Proteomes" id="UP000431462">
    <property type="component" value="Unassembled WGS sequence"/>
</dbReference>
<proteinExistence type="predicted"/>
<dbReference type="AlphaFoldDB" id="A0A844HZX7"/>
<dbReference type="PROSITE" id="PS51257">
    <property type="entry name" value="PROKAR_LIPOPROTEIN"/>
    <property type="match status" value="1"/>
</dbReference>
<feature type="transmembrane region" description="Helical" evidence="1">
    <location>
        <begin position="6"/>
        <end position="28"/>
    </location>
</feature>
<organism evidence="2 3">
    <name type="scientific">Marinobacter adhaerens</name>
    <dbReference type="NCBI Taxonomy" id="1033846"/>
    <lineage>
        <taxon>Bacteria</taxon>
        <taxon>Pseudomonadati</taxon>
        <taxon>Pseudomonadota</taxon>
        <taxon>Gammaproteobacteria</taxon>
        <taxon>Pseudomonadales</taxon>
        <taxon>Marinobacteraceae</taxon>
        <taxon>Marinobacter</taxon>
    </lineage>
</organism>
<feature type="transmembrane region" description="Helical" evidence="1">
    <location>
        <begin position="161"/>
        <end position="182"/>
    </location>
</feature>
<gene>
    <name evidence="2" type="ORF">FH752_09970</name>
</gene>
<feature type="transmembrane region" description="Helical" evidence="1">
    <location>
        <begin position="40"/>
        <end position="61"/>
    </location>
</feature>
<name>A0A844HZX7_9GAMM</name>
<keyword evidence="1" id="KW-1133">Transmembrane helix</keyword>
<sequence>MFKDILYIVGLTVLAGACIPLGGLVASFERIRPNWLEQEFRHFLIALGGGILLGAVSVVLIPEGQSSMGDSLWAIPAIIAGGLLFFGIERILGLKRRESPQLMGVMLDFIPEATALGGLAVVSPETAVLMAVLIAMQNLPEGFNAYRELARLPGYTSGKTLVFMACLVITGPLAGLLGYFFLSERPVVLGAIMLVASGGILYLIFQDIAPQSRLDNHWAPPLGAVVGFCLALFSHDLLGQV</sequence>
<feature type="transmembrane region" description="Helical" evidence="1">
    <location>
        <begin position="113"/>
        <end position="136"/>
    </location>
</feature>
<feature type="transmembrane region" description="Helical" evidence="1">
    <location>
        <begin position="187"/>
        <end position="205"/>
    </location>
</feature>
<dbReference type="EMBL" id="VENC01000009">
    <property type="protein sequence ID" value="MTI98935.1"/>
    <property type="molecule type" value="Genomic_DNA"/>
</dbReference>
<evidence type="ECO:0000313" key="3">
    <source>
        <dbReference type="Proteomes" id="UP000431462"/>
    </source>
</evidence>
<feature type="transmembrane region" description="Helical" evidence="1">
    <location>
        <begin position="217"/>
        <end position="238"/>
    </location>
</feature>
<keyword evidence="1" id="KW-0812">Transmembrane</keyword>
<protein>
    <submittedName>
        <fullName evidence="2">Divalent cation transporter</fullName>
    </submittedName>
</protein>
<reference evidence="2 3" key="1">
    <citation type="submission" date="2019-06" db="EMBL/GenBank/DDBJ databases">
        <title>Enrichment of Autotrophic Halophilic Microorganisms from Red Sea Brine Pool Using Microbial Electrosynthesis System.</title>
        <authorList>
            <person name="Alqahtani M.F."/>
            <person name="Bajracharya S."/>
            <person name="Katuri K.P."/>
            <person name="Ali M."/>
            <person name="Saikaly P.E."/>
        </authorList>
    </citation>
    <scope>NUCLEOTIDE SEQUENCE [LARGE SCALE GENOMIC DNA]</scope>
    <source>
        <strain evidence="2">MES15</strain>
    </source>
</reference>
<accession>A0A844HZX7</accession>